<feature type="non-terminal residue" evidence="2">
    <location>
        <position position="78"/>
    </location>
</feature>
<evidence type="ECO:0000313" key="2">
    <source>
        <dbReference type="EMBL" id="CAJ65865.1"/>
    </source>
</evidence>
<name>B0B0F3_CUCME</name>
<dbReference type="Pfam" id="PF07727">
    <property type="entry name" value="RVT_2"/>
    <property type="match status" value="1"/>
</dbReference>
<dbReference type="GO" id="GO:0003964">
    <property type="term" value="F:RNA-directed DNA polymerase activity"/>
    <property type="evidence" value="ECO:0007669"/>
    <property type="project" value="UniProtKB-KW"/>
</dbReference>
<reference evidence="2" key="1">
    <citation type="journal article" date="2008" name="Plant Mol. Biol.">
        <title>Reme1, a Copia retrotransposon in melon, is transcriptionally induced by UV light.</title>
        <authorList>
            <person name="Ramallo E."/>
            <person name="Kalendar R."/>
            <person name="Schulman A.H."/>
            <person name="Martinez-Izquierdo J.A."/>
        </authorList>
    </citation>
    <scope>NUCLEOTIDE SEQUENCE</scope>
</reference>
<feature type="non-terminal residue" evidence="2">
    <location>
        <position position="1"/>
    </location>
</feature>
<feature type="domain" description="Reverse transcriptase Ty1/copia-type" evidence="1">
    <location>
        <begin position="3"/>
        <end position="68"/>
    </location>
</feature>
<dbReference type="AlphaFoldDB" id="B0B0F3"/>
<evidence type="ECO:0000259" key="1">
    <source>
        <dbReference type="Pfam" id="PF07727"/>
    </source>
</evidence>
<proteinExistence type="predicted"/>
<dbReference type="EMBL" id="AM182642">
    <property type="protein sequence ID" value="CAJ65865.1"/>
    <property type="molecule type" value="Genomic_DNA"/>
</dbReference>
<accession>B0B0F3</accession>
<protein>
    <submittedName>
        <fullName evidence="2">Putative reverse transcriptase</fullName>
    </submittedName>
</protein>
<organism evidence="2">
    <name type="scientific">Cucumis melo</name>
    <name type="common">Muskmelon</name>
    <dbReference type="NCBI Taxonomy" id="3656"/>
    <lineage>
        <taxon>Eukaryota</taxon>
        <taxon>Viridiplantae</taxon>
        <taxon>Streptophyta</taxon>
        <taxon>Embryophyta</taxon>
        <taxon>Tracheophyta</taxon>
        <taxon>Spermatophyta</taxon>
        <taxon>Magnoliopsida</taxon>
        <taxon>eudicotyledons</taxon>
        <taxon>Gunneridae</taxon>
        <taxon>Pentapetalae</taxon>
        <taxon>rosids</taxon>
        <taxon>fabids</taxon>
        <taxon>Cucurbitales</taxon>
        <taxon>Cucurbitaceae</taxon>
        <taxon>Benincaseae</taxon>
        <taxon>Cucumis</taxon>
    </lineage>
</organism>
<keyword evidence="2" id="KW-0548">Nucleotidyltransferase</keyword>
<sequence length="78" mass="9114">ILTKEVYMEQPVGFTIESNLPKPLVCKLKKALYGLKQSPREWFDRLKTFLLSQGFTNSKADCSLFIKLRNHSLYYTLI</sequence>
<keyword evidence="2" id="KW-0695">RNA-directed DNA polymerase</keyword>
<keyword evidence="2" id="KW-0808">Transferase</keyword>
<dbReference type="InterPro" id="IPR013103">
    <property type="entry name" value="RVT_2"/>
</dbReference>